<keyword evidence="2" id="KW-1185">Reference proteome</keyword>
<comment type="caution">
    <text evidence="1">The sequence shown here is derived from an EMBL/GenBank/DDBJ whole genome shotgun (WGS) entry which is preliminary data.</text>
</comment>
<accession>A0A4R1HH84</accession>
<dbReference type="Proteomes" id="UP000295030">
    <property type="component" value="Unassembled WGS sequence"/>
</dbReference>
<reference evidence="1 2" key="1">
    <citation type="submission" date="2019-03" db="EMBL/GenBank/DDBJ databases">
        <title>Genomic Encyclopedia of Type Strains, Phase IV (KMG-IV): sequencing the most valuable type-strain genomes for metagenomic binning, comparative biology and taxonomic classification.</title>
        <authorList>
            <person name="Goeker M."/>
        </authorList>
    </citation>
    <scope>NUCLEOTIDE SEQUENCE [LARGE SCALE GENOMIC DNA]</scope>
    <source>
        <strain evidence="1 2">DSM 101</strain>
    </source>
</reference>
<evidence type="ECO:0000313" key="1">
    <source>
        <dbReference type="EMBL" id="TCK19795.1"/>
    </source>
</evidence>
<dbReference type="EMBL" id="SMFY01000005">
    <property type="protein sequence ID" value="TCK19795.1"/>
    <property type="molecule type" value="Genomic_DNA"/>
</dbReference>
<dbReference type="AlphaFoldDB" id="A0A4R1HH84"/>
<protein>
    <submittedName>
        <fullName evidence="1">Uncharacterized protein</fullName>
    </submittedName>
</protein>
<sequence>MIQRSKRGLSAHEAAQMQRELRAFHHVTRTWAGKLPIGEPAYVALESLNSGLILMDRQLQGAMDGERKAWPAGHEGLP</sequence>
<name>A0A4R1HH84_ANCAQ</name>
<organism evidence="1 2">
    <name type="scientific">Ancylobacter aquaticus</name>
    <dbReference type="NCBI Taxonomy" id="100"/>
    <lineage>
        <taxon>Bacteria</taxon>
        <taxon>Pseudomonadati</taxon>
        <taxon>Pseudomonadota</taxon>
        <taxon>Alphaproteobacteria</taxon>
        <taxon>Hyphomicrobiales</taxon>
        <taxon>Xanthobacteraceae</taxon>
        <taxon>Ancylobacter</taxon>
    </lineage>
</organism>
<evidence type="ECO:0000313" key="2">
    <source>
        <dbReference type="Proteomes" id="UP000295030"/>
    </source>
</evidence>
<gene>
    <name evidence="1" type="ORF">EV667_4257</name>
</gene>
<proteinExistence type="predicted"/>